<feature type="compositionally biased region" description="Basic and acidic residues" evidence="1">
    <location>
        <begin position="164"/>
        <end position="173"/>
    </location>
</feature>
<accession>A0A482JC06</accession>
<dbReference type="Proteomes" id="UP000294565">
    <property type="component" value="Segment"/>
</dbReference>
<sequence>MMPVIPPLCLPRPTKRPRDDGAWRIGEPWDPFAWVPDNFRWWRKHLADSDRVVYQLTDDNQAVHLWVELGDGRRVPIPSTLHARARVITTHLTPTWEYADRMIGSARLAVDLLTNYPPHQLIPWRPLTDPGDHNPPPDEREQSHRYGPTFNRHQESTWLPPNRQDLDRIRFGR</sequence>
<feature type="region of interest" description="Disordered" evidence="1">
    <location>
        <begin position="123"/>
        <end position="173"/>
    </location>
</feature>
<dbReference type="KEGG" id="vg:63743084"/>
<proteinExistence type="predicted"/>
<dbReference type="RefSeq" id="YP_010049761.1">
    <property type="nucleotide sequence ID" value="NC_054393.1"/>
</dbReference>
<dbReference type="EMBL" id="MK494099">
    <property type="protein sequence ID" value="QBP29749.1"/>
    <property type="molecule type" value="Genomic_DNA"/>
</dbReference>
<protein>
    <submittedName>
        <fullName evidence="2">Uncharacterized protein</fullName>
    </submittedName>
</protein>
<gene>
    <name evidence="2" type="primary">94</name>
    <name evidence="2" type="ORF">SEA_TYPHA_94</name>
</gene>
<evidence type="ECO:0000256" key="1">
    <source>
        <dbReference type="SAM" id="MobiDB-lite"/>
    </source>
</evidence>
<feature type="compositionally biased region" description="Basic and acidic residues" evidence="1">
    <location>
        <begin position="130"/>
        <end position="144"/>
    </location>
</feature>
<dbReference type="GeneID" id="63743084"/>
<name>A0A482JC06_9CAUD</name>
<evidence type="ECO:0000313" key="3">
    <source>
        <dbReference type="Proteomes" id="UP000294565"/>
    </source>
</evidence>
<evidence type="ECO:0000313" key="2">
    <source>
        <dbReference type="EMBL" id="QBP29749.1"/>
    </source>
</evidence>
<organism evidence="2 3">
    <name type="scientific">Mycobacterium phage Typha</name>
    <dbReference type="NCBI Taxonomy" id="2517971"/>
    <lineage>
        <taxon>Viruses</taxon>
        <taxon>Duplodnaviria</taxon>
        <taxon>Heunggongvirae</taxon>
        <taxon>Uroviricota</taxon>
        <taxon>Caudoviricetes</taxon>
        <taxon>Typhavirus</taxon>
        <taxon>Typhavirus typha</taxon>
    </lineage>
</organism>
<keyword evidence="3" id="KW-1185">Reference proteome</keyword>
<reference evidence="2 3" key="1">
    <citation type="submission" date="2019-02" db="EMBL/GenBank/DDBJ databases">
        <authorList>
            <person name="Kanzanas C."/>
            <person name="Smith M.A."/>
            <person name="Zack K.M."/>
            <person name="Garlena R.A."/>
            <person name="Russell D.A."/>
            <person name="Pope W.H."/>
            <person name="Jacobs-Sera D."/>
            <person name="Hatfull G.F."/>
        </authorList>
    </citation>
    <scope>NUCLEOTIDE SEQUENCE [LARGE SCALE GENOMIC DNA]</scope>
</reference>